<comment type="similarity">
    <text evidence="1">Belongs to the membrane fusion protein (MFP) (TC 8.A.1) family.</text>
</comment>
<protein>
    <submittedName>
        <fullName evidence="3">Efflux transporter periplasmic adaptor subunit</fullName>
    </submittedName>
</protein>
<dbReference type="Gene3D" id="2.40.50.100">
    <property type="match status" value="1"/>
</dbReference>
<dbReference type="Gene3D" id="2.40.30.170">
    <property type="match status" value="1"/>
</dbReference>
<dbReference type="Gene3D" id="2.40.420.20">
    <property type="match status" value="1"/>
</dbReference>
<feature type="coiled-coil region" evidence="2">
    <location>
        <begin position="135"/>
        <end position="162"/>
    </location>
</feature>
<proteinExistence type="inferred from homology"/>
<dbReference type="SUPFAM" id="SSF111369">
    <property type="entry name" value="HlyD-like secretion proteins"/>
    <property type="match status" value="1"/>
</dbReference>
<dbReference type="PANTHER" id="PTHR30469:SF18">
    <property type="entry name" value="RESISTANCE-NODULATION-CELL DIVISION (RND) EFFLUX MEMBRANE FUSION PROTEIN-RELATED"/>
    <property type="match status" value="1"/>
</dbReference>
<keyword evidence="4" id="KW-1185">Reference proteome</keyword>
<name>A0A2A4I111_9SPHN</name>
<gene>
    <name evidence="3" type="ORF">COA17_00325</name>
</gene>
<dbReference type="GO" id="GO:0015562">
    <property type="term" value="F:efflux transmembrane transporter activity"/>
    <property type="evidence" value="ECO:0007669"/>
    <property type="project" value="TreeGrafter"/>
</dbReference>
<dbReference type="PANTHER" id="PTHR30469">
    <property type="entry name" value="MULTIDRUG RESISTANCE PROTEIN MDTA"/>
    <property type="match status" value="1"/>
</dbReference>
<sequence length="361" mass="36934">MGRTTVLGVIAAATALAGCGNAERDPRTLPPVVRIATAGQATDGERSFSGVVASRVQSDLGFRVGGRITQRLVDVGDTVRAGQDLLRLDSNDLGLAAAAQGQAVAAARARAMQAASEERRYRDLVDAGAISALTYDQAKTAAAAAAAQLRAAEAQAGVARNETRYAVLRAGHAGVVVATLAEPGQIVAAGQPVLRLAEAGPREAVVSLPETIRPAIGSLATATLYDGGRQSPARLRQLSDAADPRTRTFEARYVLLGSAAVAALGSTVTIAIPSAGTNAAEGGVRVPIAALHDAGKGPGVWILSADRRHVRWRPVTLAALGDEEATVTRGLRPGEAFVAVGAHLLRDGQAVRPTRAAGGRL</sequence>
<dbReference type="PROSITE" id="PS51257">
    <property type="entry name" value="PROKAR_LIPOPROTEIN"/>
    <property type="match status" value="1"/>
</dbReference>
<accession>A0A2A4I111</accession>
<evidence type="ECO:0000256" key="1">
    <source>
        <dbReference type="ARBA" id="ARBA00009477"/>
    </source>
</evidence>
<keyword evidence="2" id="KW-0175">Coiled coil</keyword>
<dbReference type="EMBL" id="NWVD01000001">
    <property type="protein sequence ID" value="PCG09961.1"/>
    <property type="molecule type" value="Genomic_DNA"/>
</dbReference>
<organism evidence="3 4">
    <name type="scientific">Sphingomonas ginsenosidimutans</name>
    <dbReference type="NCBI Taxonomy" id="862134"/>
    <lineage>
        <taxon>Bacteria</taxon>
        <taxon>Pseudomonadati</taxon>
        <taxon>Pseudomonadota</taxon>
        <taxon>Alphaproteobacteria</taxon>
        <taxon>Sphingomonadales</taxon>
        <taxon>Sphingomonadaceae</taxon>
        <taxon>Sphingomonas</taxon>
    </lineage>
</organism>
<reference evidence="3 4" key="1">
    <citation type="submission" date="2017-09" db="EMBL/GenBank/DDBJ databases">
        <title>Sphingomonas ginsenosidimutans KACC 14949, whole genome shotgun sequence.</title>
        <authorList>
            <person name="Feng G."/>
            <person name="Zhu H."/>
        </authorList>
    </citation>
    <scope>NUCLEOTIDE SEQUENCE [LARGE SCALE GENOMIC DNA]</scope>
    <source>
        <strain evidence="3 4">KACC 14949</strain>
    </source>
</reference>
<evidence type="ECO:0000256" key="2">
    <source>
        <dbReference type="SAM" id="Coils"/>
    </source>
</evidence>
<dbReference type="GO" id="GO:1990281">
    <property type="term" value="C:efflux pump complex"/>
    <property type="evidence" value="ECO:0007669"/>
    <property type="project" value="TreeGrafter"/>
</dbReference>
<dbReference type="NCBIfam" id="TIGR01730">
    <property type="entry name" value="RND_mfp"/>
    <property type="match status" value="1"/>
</dbReference>
<evidence type="ECO:0000313" key="3">
    <source>
        <dbReference type="EMBL" id="PCG09961.1"/>
    </source>
</evidence>
<dbReference type="AlphaFoldDB" id="A0A2A4I111"/>
<dbReference type="Proteomes" id="UP000218784">
    <property type="component" value="Unassembled WGS sequence"/>
</dbReference>
<evidence type="ECO:0000313" key="4">
    <source>
        <dbReference type="Proteomes" id="UP000218784"/>
    </source>
</evidence>
<comment type="caution">
    <text evidence="3">The sequence shown here is derived from an EMBL/GenBank/DDBJ whole genome shotgun (WGS) entry which is preliminary data.</text>
</comment>
<dbReference type="RefSeq" id="WP_096609420.1">
    <property type="nucleotide sequence ID" value="NZ_NWVD01000001.1"/>
</dbReference>
<dbReference type="Gene3D" id="1.10.287.470">
    <property type="entry name" value="Helix hairpin bin"/>
    <property type="match status" value="1"/>
</dbReference>
<dbReference type="InterPro" id="IPR006143">
    <property type="entry name" value="RND_pump_MFP"/>
</dbReference>